<evidence type="ECO:0000256" key="11">
    <source>
        <dbReference type="SAM" id="Coils"/>
    </source>
</evidence>
<comment type="subcellular location">
    <subcellularLocation>
        <location evidence="9">Cell membrane</location>
        <topology evidence="9">Single-pass membrane protein</topology>
    </subcellularLocation>
</comment>
<keyword evidence="4 9" id="KW-0255">Endonuclease</keyword>
<dbReference type="Gene3D" id="1.10.3210.10">
    <property type="entry name" value="Hypothetical protein af1432"/>
    <property type="match status" value="1"/>
</dbReference>
<dbReference type="Gene3D" id="3.30.1370.10">
    <property type="entry name" value="K Homology domain, type 1"/>
    <property type="match status" value="1"/>
</dbReference>
<dbReference type="NCBIfam" id="TIGR00277">
    <property type="entry name" value="HDIG"/>
    <property type="match status" value="1"/>
</dbReference>
<dbReference type="RefSeq" id="WP_131609863.1">
    <property type="nucleotide sequence ID" value="NZ_SJSM01000008.1"/>
</dbReference>
<dbReference type="GO" id="GO:0005886">
    <property type="term" value="C:plasma membrane"/>
    <property type="evidence" value="ECO:0007669"/>
    <property type="project" value="UniProtKB-SubCell"/>
</dbReference>
<evidence type="ECO:0000256" key="7">
    <source>
        <dbReference type="ARBA" id="ARBA00022989"/>
    </source>
</evidence>
<dbReference type="GO" id="GO:0003723">
    <property type="term" value="F:RNA binding"/>
    <property type="evidence" value="ECO:0007669"/>
    <property type="project" value="UniProtKB-UniRule"/>
</dbReference>
<evidence type="ECO:0000313" key="16">
    <source>
        <dbReference type="Proteomes" id="UP000309594"/>
    </source>
</evidence>
<dbReference type="Proteomes" id="UP000309594">
    <property type="component" value="Unassembled WGS sequence"/>
</dbReference>
<proteinExistence type="inferred from homology"/>
<dbReference type="PANTHER" id="PTHR12826:SF15">
    <property type="entry name" value="RIBONUCLEASE Y"/>
    <property type="match status" value="1"/>
</dbReference>
<dbReference type="InterPro" id="IPR006675">
    <property type="entry name" value="HDIG_dom"/>
</dbReference>
<feature type="domain" description="HD" evidence="12">
    <location>
        <begin position="336"/>
        <end position="429"/>
    </location>
</feature>
<keyword evidence="7 9" id="KW-1133">Transmembrane helix</keyword>
<dbReference type="CDD" id="cd22431">
    <property type="entry name" value="KH-I_RNaseY"/>
    <property type="match status" value="1"/>
</dbReference>
<dbReference type="InterPro" id="IPR017705">
    <property type="entry name" value="Ribonuclease_Y"/>
</dbReference>
<evidence type="ECO:0000313" key="15">
    <source>
        <dbReference type="Proteomes" id="UP000291117"/>
    </source>
</evidence>
<sequence length="520" mass="58424">MEILGIIGYVLAGLVIGVLVGRFLLRSLLKTQEIAAQTKVKKMLKDAESKAEILKKDRLLEAKEKFLQLKSEHEQEVNSKNNQINQRENAIKQKEQSINQRLENFNRKEQEIDTHKKNLEKQTDLAVKKQEEVDVLKNQHVKQLETIAGLSADEAKDQLVESMKQEARTQAMIQVKDIVDEAKLTATKEAKKVVIQTIQRTAVEAAIENTVSVFHIESDEIKGRVIGREGRNIRALEAATGIEIIVDDTPEAIILSGFDPVRREIARLALHRLVTDGRIHPARIEEVVAKTKKQIEDEIVEIGERTVIDLGIHGLHPELIRMVGRMRYRSSYGQNLLHHSREVANFCATMAAELGLNAKMAKRAGLLHDIGKVPDDNPELPHAILGMQLAEKYKEHPEICNAIGAHHDEIEMTSMISPIVQACDAISGARPGARREVVESYIKRLKELEELALSYPGVEKTFAIQAGRELRVVVESERVTDQQAELLAADISNRIQTEMTYPGQIKVTVIRETRSVSFAK</sequence>
<evidence type="ECO:0000256" key="6">
    <source>
        <dbReference type="ARBA" id="ARBA00022884"/>
    </source>
</evidence>
<evidence type="ECO:0000256" key="1">
    <source>
        <dbReference type="ARBA" id="ARBA00022475"/>
    </source>
</evidence>
<dbReference type="PANTHER" id="PTHR12826">
    <property type="entry name" value="RIBONUCLEASE Y"/>
    <property type="match status" value="1"/>
</dbReference>
<keyword evidence="6 9" id="KW-0694">RNA-binding</keyword>
<dbReference type="Pfam" id="PF12072">
    <property type="entry name" value="RNase_Y_N"/>
    <property type="match status" value="1"/>
</dbReference>
<dbReference type="GO" id="GO:0004521">
    <property type="term" value="F:RNA endonuclease activity"/>
    <property type="evidence" value="ECO:0007669"/>
    <property type="project" value="UniProtKB-UniRule"/>
</dbReference>
<feature type="coiled-coil region" evidence="11">
    <location>
        <begin position="37"/>
        <end position="139"/>
    </location>
</feature>
<comment type="function">
    <text evidence="9">Endoribonuclease that initiates mRNA decay.</text>
</comment>
<dbReference type="CDD" id="cd00077">
    <property type="entry name" value="HDc"/>
    <property type="match status" value="1"/>
</dbReference>
<dbReference type="InterPro" id="IPR006674">
    <property type="entry name" value="HD_domain"/>
</dbReference>
<accession>A0A4R0NA85</accession>
<evidence type="ECO:0000256" key="5">
    <source>
        <dbReference type="ARBA" id="ARBA00022801"/>
    </source>
</evidence>
<feature type="transmembrane region" description="Helical" evidence="9">
    <location>
        <begin position="6"/>
        <end position="25"/>
    </location>
</feature>
<name>A0A4U1GIP7_9SPHI</name>
<dbReference type="InterPro" id="IPR022711">
    <property type="entry name" value="RNase_Y_N"/>
</dbReference>
<keyword evidence="1 9" id="KW-1003">Cell membrane</keyword>
<dbReference type="SUPFAM" id="SSF109604">
    <property type="entry name" value="HD-domain/PDEase-like"/>
    <property type="match status" value="1"/>
</dbReference>
<evidence type="ECO:0000256" key="2">
    <source>
        <dbReference type="ARBA" id="ARBA00022692"/>
    </source>
</evidence>
<evidence type="ECO:0000256" key="8">
    <source>
        <dbReference type="ARBA" id="ARBA00023136"/>
    </source>
</evidence>
<dbReference type="HAMAP" id="MF_00335">
    <property type="entry name" value="RNase_Y"/>
    <property type="match status" value="1"/>
</dbReference>
<dbReference type="Pfam" id="PF00013">
    <property type="entry name" value="KH_1"/>
    <property type="match status" value="1"/>
</dbReference>
<accession>A0A4U1GIP7</accession>
<gene>
    <name evidence="9 14" type="primary">rny</name>
    <name evidence="13" type="ORF">EZ444_14340</name>
    <name evidence="14" type="ORF">FBD94_12280</name>
</gene>
<organism evidence="14 16">
    <name type="scientific">Pedobacter hiemivivus</name>
    <dbReference type="NCBI Taxonomy" id="2530454"/>
    <lineage>
        <taxon>Bacteria</taxon>
        <taxon>Pseudomonadati</taxon>
        <taxon>Bacteroidota</taxon>
        <taxon>Sphingobacteriia</taxon>
        <taxon>Sphingobacteriales</taxon>
        <taxon>Sphingobacteriaceae</taxon>
        <taxon>Pedobacter</taxon>
    </lineage>
</organism>
<keyword evidence="3 9" id="KW-0540">Nuclease</keyword>
<dbReference type="InterPro" id="IPR004087">
    <property type="entry name" value="KH_dom"/>
</dbReference>
<evidence type="ECO:0000256" key="3">
    <source>
        <dbReference type="ARBA" id="ARBA00022722"/>
    </source>
</evidence>
<evidence type="ECO:0000313" key="13">
    <source>
        <dbReference type="EMBL" id="TCC95792.1"/>
    </source>
</evidence>
<dbReference type="SMART" id="SM00322">
    <property type="entry name" value="KH"/>
    <property type="match status" value="1"/>
</dbReference>
<dbReference type="GO" id="GO:0016787">
    <property type="term" value="F:hydrolase activity"/>
    <property type="evidence" value="ECO:0007669"/>
    <property type="project" value="UniProtKB-KW"/>
</dbReference>
<dbReference type="EMBL" id="SWDX01000004">
    <property type="protein sequence ID" value="TKC61312.1"/>
    <property type="molecule type" value="Genomic_DNA"/>
</dbReference>
<comment type="similarity">
    <text evidence="9">Belongs to the RNase Y family.</text>
</comment>
<keyword evidence="5 9" id="KW-0378">Hydrolase</keyword>
<dbReference type="OrthoDB" id="9803205at2"/>
<dbReference type="AlphaFoldDB" id="A0A4U1GIP7"/>
<dbReference type="SUPFAM" id="SSF54791">
    <property type="entry name" value="Eukaryotic type KH-domain (KH-domain type I)"/>
    <property type="match status" value="1"/>
</dbReference>
<dbReference type="EC" id="3.1.-.-" evidence="9 10"/>
<keyword evidence="2 9" id="KW-0812">Transmembrane</keyword>
<evidence type="ECO:0000313" key="14">
    <source>
        <dbReference type="EMBL" id="TKC61312.1"/>
    </source>
</evidence>
<dbReference type="InterPro" id="IPR036612">
    <property type="entry name" value="KH_dom_type_1_sf"/>
</dbReference>
<dbReference type="SMART" id="SM00471">
    <property type="entry name" value="HDc"/>
    <property type="match status" value="1"/>
</dbReference>
<evidence type="ECO:0000256" key="10">
    <source>
        <dbReference type="NCBIfam" id="TIGR03319"/>
    </source>
</evidence>
<dbReference type="NCBIfam" id="TIGR03319">
    <property type="entry name" value="RNase_Y"/>
    <property type="match status" value="1"/>
</dbReference>
<keyword evidence="8 9" id="KW-0472">Membrane</keyword>
<evidence type="ECO:0000256" key="4">
    <source>
        <dbReference type="ARBA" id="ARBA00022759"/>
    </source>
</evidence>
<evidence type="ECO:0000256" key="9">
    <source>
        <dbReference type="HAMAP-Rule" id="MF_00335"/>
    </source>
</evidence>
<comment type="caution">
    <text evidence="14">The sequence shown here is derived from an EMBL/GenBank/DDBJ whole genome shotgun (WGS) entry which is preliminary data.</text>
</comment>
<dbReference type="GO" id="GO:0006402">
    <property type="term" value="P:mRNA catabolic process"/>
    <property type="evidence" value="ECO:0007669"/>
    <property type="project" value="UniProtKB-UniRule"/>
</dbReference>
<evidence type="ECO:0000259" key="12">
    <source>
        <dbReference type="PROSITE" id="PS51831"/>
    </source>
</evidence>
<protein>
    <recommendedName>
        <fullName evidence="9 10">Ribonuclease Y</fullName>
        <shortName evidence="9">RNase Y</shortName>
        <ecNumber evidence="9 10">3.1.-.-</ecNumber>
    </recommendedName>
</protein>
<dbReference type="Proteomes" id="UP000291117">
    <property type="component" value="Unassembled WGS sequence"/>
</dbReference>
<dbReference type="InterPro" id="IPR003607">
    <property type="entry name" value="HD/PDEase_dom"/>
</dbReference>
<reference evidence="13 15" key="1">
    <citation type="submission" date="2019-02" db="EMBL/GenBank/DDBJ databases">
        <title>Pedobacter sp. RP-3-8 sp. nov., isolated from Arctic soil.</title>
        <authorList>
            <person name="Dahal R.H."/>
        </authorList>
    </citation>
    <scope>NUCLEOTIDE SEQUENCE [LARGE SCALE GENOMIC DNA]</scope>
    <source>
        <strain evidence="13 15">RP-3-8</strain>
    </source>
</reference>
<dbReference type="Pfam" id="PF01966">
    <property type="entry name" value="HD"/>
    <property type="match status" value="1"/>
</dbReference>
<dbReference type="PROSITE" id="PS51831">
    <property type="entry name" value="HD"/>
    <property type="match status" value="1"/>
</dbReference>
<reference evidence="14 16" key="2">
    <citation type="submission" date="2019-04" db="EMBL/GenBank/DDBJ databases">
        <title>Pedobacter sp. RP-1-16 sp. nov., isolated from Arctic soil.</title>
        <authorList>
            <person name="Dahal R.H."/>
            <person name="Kim D.-U."/>
        </authorList>
    </citation>
    <scope>NUCLEOTIDE SEQUENCE [LARGE SCALE GENOMIC DNA]</scope>
    <source>
        <strain evidence="14 16">RP-1-16</strain>
    </source>
</reference>
<dbReference type="PROSITE" id="PS50084">
    <property type="entry name" value="KH_TYPE_1"/>
    <property type="match status" value="1"/>
</dbReference>
<dbReference type="EMBL" id="SJSM01000008">
    <property type="protein sequence ID" value="TCC95792.1"/>
    <property type="molecule type" value="Genomic_DNA"/>
</dbReference>
<keyword evidence="11" id="KW-0175">Coiled coil</keyword>
<dbReference type="InterPro" id="IPR004088">
    <property type="entry name" value="KH_dom_type_1"/>
</dbReference>
<keyword evidence="15" id="KW-1185">Reference proteome</keyword>
<dbReference type="FunFam" id="1.10.3210.10:FF:000013">
    <property type="entry name" value="Ribonuclease Y"/>
    <property type="match status" value="1"/>
</dbReference>